<dbReference type="Proteomes" id="UP001501295">
    <property type="component" value="Unassembled WGS sequence"/>
</dbReference>
<proteinExistence type="predicted"/>
<keyword evidence="2" id="KW-1185">Reference proteome</keyword>
<organism evidence="1 2">
    <name type="scientific">Frondihabitans cladoniiphilus</name>
    <dbReference type="NCBI Taxonomy" id="715785"/>
    <lineage>
        <taxon>Bacteria</taxon>
        <taxon>Bacillati</taxon>
        <taxon>Actinomycetota</taxon>
        <taxon>Actinomycetes</taxon>
        <taxon>Micrococcales</taxon>
        <taxon>Microbacteriaceae</taxon>
        <taxon>Frondihabitans</taxon>
    </lineage>
</organism>
<evidence type="ECO:0000313" key="1">
    <source>
        <dbReference type="EMBL" id="GAA4678358.1"/>
    </source>
</evidence>
<name>A0ABP8W3K8_9MICO</name>
<reference evidence="2" key="1">
    <citation type="journal article" date="2019" name="Int. J. Syst. Evol. Microbiol.">
        <title>The Global Catalogue of Microorganisms (GCM) 10K type strain sequencing project: providing services to taxonomists for standard genome sequencing and annotation.</title>
        <authorList>
            <consortium name="The Broad Institute Genomics Platform"/>
            <consortium name="The Broad Institute Genome Sequencing Center for Infectious Disease"/>
            <person name="Wu L."/>
            <person name="Ma J."/>
        </authorList>
    </citation>
    <scope>NUCLEOTIDE SEQUENCE [LARGE SCALE GENOMIC DNA]</scope>
    <source>
        <strain evidence="2">JCM 18956</strain>
    </source>
</reference>
<evidence type="ECO:0000313" key="2">
    <source>
        <dbReference type="Proteomes" id="UP001501295"/>
    </source>
</evidence>
<dbReference type="EMBL" id="BAABLM010000005">
    <property type="protein sequence ID" value="GAA4678358.1"/>
    <property type="molecule type" value="Genomic_DNA"/>
</dbReference>
<comment type="caution">
    <text evidence="1">The sequence shown here is derived from an EMBL/GenBank/DDBJ whole genome shotgun (WGS) entry which is preliminary data.</text>
</comment>
<accession>A0ABP8W3K8</accession>
<sequence length="74" mass="7964">MTGAHGAARSTTNGVELRLETRLAVRVGAVAVEVMRGSFCRVAGRAERGMHVPAILERYGRELRGFDAAAVRLL</sequence>
<protein>
    <submittedName>
        <fullName evidence="1">Uncharacterized protein</fullName>
    </submittedName>
</protein>
<gene>
    <name evidence="1" type="ORF">GCM10025780_24030</name>
</gene>